<comment type="similarity">
    <text evidence="1">Belongs to the TTC38 family.</text>
</comment>
<dbReference type="Gene3D" id="1.25.40.10">
    <property type="entry name" value="Tetratricopeptide repeat domain"/>
    <property type="match status" value="1"/>
</dbReference>
<dbReference type="InterPro" id="IPR011990">
    <property type="entry name" value="TPR-like_helical_dom_sf"/>
</dbReference>
<reference evidence="5 6" key="1">
    <citation type="submission" date="2022-04" db="EMBL/GenBank/DDBJ databases">
        <title>Positive selection, recombination, and allopatry shape intraspecific diversity of widespread and dominant cyanobacteria.</title>
        <authorList>
            <person name="Wei J."/>
            <person name="Shu W."/>
            <person name="Hu C."/>
        </authorList>
    </citation>
    <scope>NUCLEOTIDE SEQUENCE [LARGE SCALE GENOMIC DNA]</scope>
    <source>
        <strain evidence="5 6">DQ-A4</strain>
    </source>
</reference>
<comment type="caution">
    <text evidence="5">The sequence shown here is derived from an EMBL/GenBank/DDBJ whole genome shotgun (WGS) entry which is preliminary data.</text>
</comment>
<evidence type="ECO:0000313" key="5">
    <source>
        <dbReference type="EMBL" id="MEP0945725.1"/>
    </source>
</evidence>
<gene>
    <name evidence="5" type="ORF">NC992_02465</name>
</gene>
<dbReference type="RefSeq" id="WP_190698932.1">
    <property type="nucleotide sequence ID" value="NZ_JAMPKX010000001.1"/>
</dbReference>
<dbReference type="PANTHER" id="PTHR16263">
    <property type="entry name" value="TETRATRICOPEPTIDE REPEAT PROTEIN 38"/>
    <property type="match status" value="1"/>
</dbReference>
<dbReference type="PANTHER" id="PTHR16263:SF4">
    <property type="entry name" value="TETRATRICOPEPTIDE REPEAT PROTEIN 38"/>
    <property type="match status" value="1"/>
</dbReference>
<accession>A0ABV0JZV3</accession>
<dbReference type="InterPro" id="IPR033891">
    <property type="entry name" value="TTC38"/>
</dbReference>
<keyword evidence="3" id="KW-0677">Repeat</keyword>
<proteinExistence type="inferred from homology"/>
<name>A0ABV0JZV3_9CYAN</name>
<evidence type="ECO:0000256" key="2">
    <source>
        <dbReference type="ARBA" id="ARBA00019992"/>
    </source>
</evidence>
<organism evidence="5 6">
    <name type="scientific">Leptolyngbya subtilissima DQ-A4</name>
    <dbReference type="NCBI Taxonomy" id="2933933"/>
    <lineage>
        <taxon>Bacteria</taxon>
        <taxon>Bacillati</taxon>
        <taxon>Cyanobacteriota</taxon>
        <taxon>Cyanophyceae</taxon>
        <taxon>Leptolyngbyales</taxon>
        <taxon>Leptolyngbyaceae</taxon>
        <taxon>Leptolyngbya group</taxon>
        <taxon>Leptolyngbya</taxon>
    </lineage>
</organism>
<dbReference type="Proteomes" id="UP001482513">
    <property type="component" value="Unassembled WGS sequence"/>
</dbReference>
<keyword evidence="4" id="KW-0802">TPR repeat</keyword>
<dbReference type="SUPFAM" id="SSF48452">
    <property type="entry name" value="TPR-like"/>
    <property type="match status" value="1"/>
</dbReference>
<keyword evidence="6" id="KW-1185">Reference proteome</keyword>
<protein>
    <recommendedName>
        <fullName evidence="2">Tetratricopeptide repeat protein 38</fullName>
    </recommendedName>
</protein>
<evidence type="ECO:0000256" key="4">
    <source>
        <dbReference type="ARBA" id="ARBA00022803"/>
    </source>
</evidence>
<evidence type="ECO:0000256" key="3">
    <source>
        <dbReference type="ARBA" id="ARBA00022737"/>
    </source>
</evidence>
<dbReference type="EMBL" id="JAMPKX010000001">
    <property type="protein sequence ID" value="MEP0945725.1"/>
    <property type="molecule type" value="Genomic_DNA"/>
</dbReference>
<dbReference type="CDD" id="cd05804">
    <property type="entry name" value="StaR_like"/>
    <property type="match status" value="1"/>
</dbReference>
<evidence type="ECO:0000313" key="6">
    <source>
        <dbReference type="Proteomes" id="UP001482513"/>
    </source>
</evidence>
<evidence type="ECO:0000256" key="1">
    <source>
        <dbReference type="ARBA" id="ARBA00005857"/>
    </source>
</evidence>
<sequence>MLQDAQGLLVTTDSVQAVTAIDQFIDQALTYGDQAETTILKAVEADGNCAIAHAYAAAYYLSQENRTDRLRARPYLNRALARLASVSPREQGYIHGIAAWAKGHIQQAIAYQTALVQAFPQDLLAVQQAQYHYFYQGESQGLLEVALAALSAHPEHPLLYSMVAFGLEQCHQYDQAEALGRRATELRRHNPWAHHAVAHVLDVQGRHRENIDWMEANADTWRGCNSMLYTHNWWHVALAYLAQGDTATVLRLYDQHVWGLARRHTPKDQVGAISLLLRLELAGVSVGNRWRSLAKPLRSRLQEHALPFQDLHYVYGLARGDRNDYAATMIDDMARYAHRQDELTKARWLKLAVPAAQGLVAHANGDWARAIAHLRPVLPHLYRLGGSHTQQTLFKQVYRHAVEQQAQAPQQFALRQALA</sequence>